<dbReference type="PANTHER" id="PTHR34800">
    <property type="entry name" value="TETRAPYRROLE-BINDING PROTEIN, CHLOROPLASTIC"/>
    <property type="match status" value="1"/>
</dbReference>
<name>A0AA40SW46_9NOST</name>
<dbReference type="InterPro" id="IPR037215">
    <property type="entry name" value="GUN4-like_sf"/>
</dbReference>
<dbReference type="Pfam" id="PF05419">
    <property type="entry name" value="GUN4"/>
    <property type="match status" value="1"/>
</dbReference>
<dbReference type="Pfam" id="PF24043">
    <property type="entry name" value="DUF7352"/>
    <property type="match status" value="1"/>
</dbReference>
<dbReference type="AlphaFoldDB" id="A0AA40SW46"/>
<dbReference type="InterPro" id="IPR008629">
    <property type="entry name" value="GUN4-like"/>
</dbReference>
<reference evidence="3" key="1">
    <citation type="submission" date="2019-07" db="EMBL/GenBank/DDBJ databases">
        <title>Toxilogical consequences of a new and cryptic species of cyanobacteria (Komarekiella delphini-convector) recovered from the epidermis of a bottlenose dolphin and 1500 ft. in the air.</title>
        <authorList>
            <person name="Brown A.O."/>
            <person name="Dvorak P."/>
            <person name="Villanueva C.D."/>
            <person name="Foss A.J."/>
            <person name="Garvey A.D."/>
            <person name="Gibson Q.A."/>
            <person name="Johansen J.R."/>
            <person name="Casamatta D.A."/>
        </authorList>
    </citation>
    <scope>NUCLEOTIDE SEQUENCE</scope>
    <source>
        <strain evidence="3">SJRDD-AB1</strain>
    </source>
</reference>
<feature type="domain" description="DUF7352" evidence="2">
    <location>
        <begin position="65"/>
        <end position="150"/>
    </location>
</feature>
<dbReference type="GO" id="GO:0046906">
    <property type="term" value="F:tetrapyrrole binding"/>
    <property type="evidence" value="ECO:0007669"/>
    <property type="project" value="TreeGrafter"/>
</dbReference>
<organism evidence="3 4">
    <name type="scientific">Komarekiella delphini-convector SJRDD-AB1</name>
    <dbReference type="NCBI Taxonomy" id="2593771"/>
    <lineage>
        <taxon>Bacteria</taxon>
        <taxon>Bacillati</taxon>
        <taxon>Cyanobacteriota</taxon>
        <taxon>Cyanophyceae</taxon>
        <taxon>Nostocales</taxon>
        <taxon>Nostocaceae</taxon>
        <taxon>Komarekiella</taxon>
        <taxon>Komarekiella delphini-convector</taxon>
    </lineage>
</organism>
<dbReference type="Proteomes" id="UP001165986">
    <property type="component" value="Unassembled WGS sequence"/>
</dbReference>
<evidence type="ECO:0000259" key="2">
    <source>
        <dbReference type="Pfam" id="PF24043"/>
    </source>
</evidence>
<dbReference type="RefSeq" id="WP_191757265.1">
    <property type="nucleotide sequence ID" value="NZ_VJXY01000007.1"/>
</dbReference>
<keyword evidence="4" id="KW-1185">Reference proteome</keyword>
<evidence type="ECO:0000313" key="3">
    <source>
        <dbReference type="EMBL" id="MBD6616027.1"/>
    </source>
</evidence>
<proteinExistence type="predicted"/>
<dbReference type="Gene3D" id="1.25.40.620">
    <property type="match status" value="1"/>
</dbReference>
<evidence type="ECO:0000313" key="4">
    <source>
        <dbReference type="Proteomes" id="UP001165986"/>
    </source>
</evidence>
<dbReference type="EMBL" id="VJXY01000007">
    <property type="protein sequence ID" value="MBD6616027.1"/>
    <property type="molecule type" value="Genomic_DNA"/>
</dbReference>
<dbReference type="Gene3D" id="1.10.10.1770">
    <property type="entry name" value="Gun4-like"/>
    <property type="match status" value="1"/>
</dbReference>
<dbReference type="SUPFAM" id="SSF140869">
    <property type="entry name" value="GUN4-like"/>
    <property type="match status" value="1"/>
</dbReference>
<accession>A0AA40SW46</accession>
<dbReference type="PANTHER" id="PTHR34800:SF1">
    <property type="entry name" value="TETRAPYRROLE-BINDING PROTEIN, CHLOROPLASTIC"/>
    <property type="match status" value="1"/>
</dbReference>
<dbReference type="InterPro" id="IPR055776">
    <property type="entry name" value="DUF7352"/>
</dbReference>
<comment type="caution">
    <text evidence="3">The sequence shown here is derived from an EMBL/GenBank/DDBJ whole genome shotgun (WGS) entry which is preliminary data.</text>
</comment>
<dbReference type="CDD" id="cd16383">
    <property type="entry name" value="GUN4"/>
    <property type="match status" value="1"/>
</dbReference>
<sequence>MRNDGIKIIQIGMEGDAPIVAFVSTDDLSKEDLEPIELWSLMKFSYAADEYQFYEQPKKINYHSKTIQKYKIITANQFSLDLDIESHILSIQFQKDSLYMWVLENNNEFKRRKKRSFLWIRTGEVIEYQDYQYLFTLQSQTRNHVTHLFEIFDTDFSELEKFLAAQQWEKADKETFAILLNLCGSENSPDGYWINEANIKNIKFSDLNYINYLWYKYSNGRFGYSIQKCIWQNITDNFEIDINNIQNEEWQHFCEHLGWNTCFPALNFTDSATEGHLPAIVGWGIASGPICFPKTFLSILSHF</sequence>
<protein>
    <submittedName>
        <fullName evidence="3">GUN4 domain-containing protein</fullName>
    </submittedName>
</protein>
<gene>
    <name evidence="3" type="ORF">FNW02_09350</name>
</gene>
<evidence type="ECO:0000259" key="1">
    <source>
        <dbReference type="Pfam" id="PF05419"/>
    </source>
</evidence>
<feature type="domain" description="GUN4-like" evidence="1">
    <location>
        <begin position="154"/>
        <end position="280"/>
    </location>
</feature>